<feature type="transmembrane region" description="Helical" evidence="1">
    <location>
        <begin position="187"/>
        <end position="204"/>
    </location>
</feature>
<dbReference type="Proteomes" id="UP001235849">
    <property type="component" value="Unassembled WGS sequence"/>
</dbReference>
<evidence type="ECO:0000259" key="2">
    <source>
        <dbReference type="Pfam" id="PF01757"/>
    </source>
</evidence>
<organism evidence="3 4">
    <name type="scientific">Roseofilum capinflatum BLCC-M114</name>
    <dbReference type="NCBI Taxonomy" id="3022440"/>
    <lineage>
        <taxon>Bacteria</taxon>
        <taxon>Bacillati</taxon>
        <taxon>Cyanobacteriota</taxon>
        <taxon>Cyanophyceae</taxon>
        <taxon>Desertifilales</taxon>
        <taxon>Desertifilaceae</taxon>
        <taxon>Roseofilum</taxon>
        <taxon>Roseofilum capinflatum</taxon>
    </lineage>
</organism>
<feature type="transmembrane region" description="Helical" evidence="1">
    <location>
        <begin position="12"/>
        <end position="28"/>
    </location>
</feature>
<feature type="transmembrane region" description="Helical" evidence="1">
    <location>
        <begin position="310"/>
        <end position="334"/>
    </location>
</feature>
<feature type="transmembrane region" description="Helical" evidence="1">
    <location>
        <begin position="276"/>
        <end position="298"/>
    </location>
</feature>
<dbReference type="EMBL" id="JAQOSO010000092">
    <property type="protein sequence ID" value="MDJ1175938.1"/>
    <property type="molecule type" value="Genomic_DNA"/>
</dbReference>
<evidence type="ECO:0000256" key="1">
    <source>
        <dbReference type="SAM" id="Phobius"/>
    </source>
</evidence>
<reference evidence="3 4" key="1">
    <citation type="submission" date="2023-01" db="EMBL/GenBank/DDBJ databases">
        <title>Novel diversity within Roseofilum (Cyanobacteria; Desertifilaceae) from marine benthic mats with descriptions of four novel species.</title>
        <authorList>
            <person name="Wang Y."/>
            <person name="Berthold D.E."/>
            <person name="Hu J."/>
            <person name="Lefler F.W."/>
            <person name="Laughinghouse H.D. IV."/>
        </authorList>
    </citation>
    <scope>NUCLEOTIDE SEQUENCE [LARGE SCALE GENOMIC DNA]</scope>
    <source>
        <strain evidence="3 4">BLCC-M114</strain>
    </source>
</reference>
<accession>A0ABT7B9T3</accession>
<sequence length="354" mass="41104">MHRIVDHSSRLDFMRSVGISMILLYNLPDYCFQSYHFQICGTTLDLSALHHISLQCSLGLLVFLSGTLINRHQLTFPDLQTAGKFLCKKLLKLFPLYYLSLALFCYLYSMFDWGKILIHVLGLQLIFSSDGYPPLPTLWYVGLIPVYYSLFSLLNIDKISAIYKAVILGSFALTLFLSTTYLNLTDMRLICYSLPFLFGVWAAKQNWFECPVWRKALSLNMGVFCAILPLCWVWEKKYNLGIEHHYILLNLLMFSFVLLIYRLSDVVCQNSQLNRCFHTIAYCAYGMFLFHRPIWFALEKMMRSLFLVENVHIITASLVFLGIPLIVGVSYVLLTLYDRYGITAWYHPKKLISQ</sequence>
<comment type="caution">
    <text evidence="3">The sequence shown here is derived from an EMBL/GenBank/DDBJ whole genome shotgun (WGS) entry which is preliminary data.</text>
</comment>
<feature type="transmembrane region" description="Helical" evidence="1">
    <location>
        <begin position="48"/>
        <end position="69"/>
    </location>
</feature>
<proteinExistence type="predicted"/>
<dbReference type="RefSeq" id="WP_283768224.1">
    <property type="nucleotide sequence ID" value="NZ_JAQOSO010000092.1"/>
</dbReference>
<keyword evidence="1" id="KW-0812">Transmembrane</keyword>
<protein>
    <recommendedName>
        <fullName evidence="2">Acyltransferase 3 domain-containing protein</fullName>
    </recommendedName>
</protein>
<keyword evidence="4" id="KW-1185">Reference proteome</keyword>
<feature type="transmembrane region" description="Helical" evidence="1">
    <location>
        <begin position="90"/>
        <end position="111"/>
    </location>
</feature>
<feature type="transmembrane region" description="Helical" evidence="1">
    <location>
        <begin position="137"/>
        <end position="154"/>
    </location>
</feature>
<keyword evidence="1" id="KW-0472">Membrane</keyword>
<dbReference type="InterPro" id="IPR002656">
    <property type="entry name" value="Acyl_transf_3_dom"/>
</dbReference>
<feature type="transmembrane region" description="Helical" evidence="1">
    <location>
        <begin position="161"/>
        <end position="181"/>
    </location>
</feature>
<dbReference type="Pfam" id="PF01757">
    <property type="entry name" value="Acyl_transf_3"/>
    <property type="match status" value="1"/>
</dbReference>
<feature type="transmembrane region" description="Helical" evidence="1">
    <location>
        <begin position="246"/>
        <end position="264"/>
    </location>
</feature>
<gene>
    <name evidence="3" type="ORF">PMG25_17760</name>
</gene>
<feature type="domain" description="Acyltransferase 3" evidence="2">
    <location>
        <begin position="10"/>
        <end position="333"/>
    </location>
</feature>
<keyword evidence="1" id="KW-1133">Transmembrane helix</keyword>
<name>A0ABT7B9T3_9CYAN</name>
<feature type="transmembrane region" description="Helical" evidence="1">
    <location>
        <begin position="216"/>
        <end position="234"/>
    </location>
</feature>
<evidence type="ECO:0000313" key="4">
    <source>
        <dbReference type="Proteomes" id="UP001235849"/>
    </source>
</evidence>
<evidence type="ECO:0000313" key="3">
    <source>
        <dbReference type="EMBL" id="MDJ1175938.1"/>
    </source>
</evidence>